<gene>
    <name evidence="3" type="ORF">GK091_23690</name>
</gene>
<keyword evidence="1" id="KW-0328">Glycosyltransferase</keyword>
<organism evidence="3 4">
    <name type="scientific">Spirosoma agri</name>
    <dbReference type="NCBI Taxonomy" id="1987381"/>
    <lineage>
        <taxon>Bacteria</taxon>
        <taxon>Pseudomonadati</taxon>
        <taxon>Bacteroidota</taxon>
        <taxon>Cytophagia</taxon>
        <taxon>Cytophagales</taxon>
        <taxon>Cytophagaceae</taxon>
        <taxon>Spirosoma</taxon>
    </lineage>
</organism>
<dbReference type="EMBL" id="JAAGNZ010000002">
    <property type="protein sequence ID" value="NEU69903.1"/>
    <property type="molecule type" value="Genomic_DNA"/>
</dbReference>
<proteinExistence type="predicted"/>
<evidence type="ECO:0000313" key="4">
    <source>
        <dbReference type="Proteomes" id="UP000477386"/>
    </source>
</evidence>
<evidence type="ECO:0000256" key="2">
    <source>
        <dbReference type="ARBA" id="ARBA00022679"/>
    </source>
</evidence>
<dbReference type="PANTHER" id="PTHR34136">
    <property type="match status" value="1"/>
</dbReference>
<dbReference type="Pfam" id="PF03808">
    <property type="entry name" value="Glyco_tran_WecG"/>
    <property type="match status" value="1"/>
</dbReference>
<sequence length="265" mass="30209">MTANQDERLHKSASVLLRESVISLNLTLQTYDAFIQDVLRVARLRKSAYCCFANVHMLVEARHDRTFAQQVNKATWITPDGVPLRWALRAFYGIKQERITGLDVLPTLLAEAARQQLPVYFYGSSSDVLTRCAAFCANHHPTLRIVGHYAPPFRPLHPDEEQRVVDEITASGAALVFVSLGCPKQEKWMAAMSAQIPAVLLGIGGALPVLIGDFRRAPHWMQQWGLEWLFRLGQEPHRLVKRYVVTNLWFIYYFLRQLARQPGRS</sequence>
<reference evidence="3 4" key="1">
    <citation type="submission" date="2020-02" db="EMBL/GenBank/DDBJ databases">
        <title>Draft genome sequence of two Spirosoma agri KCTC 52727 and Spirosoma terrae KCTC 52035.</title>
        <authorList>
            <person name="Rojas J."/>
            <person name="Ambika Manirajan B."/>
            <person name="Ratering S."/>
            <person name="Suarez C."/>
            <person name="Schnell S."/>
        </authorList>
    </citation>
    <scope>NUCLEOTIDE SEQUENCE [LARGE SCALE GENOMIC DNA]</scope>
    <source>
        <strain evidence="3 4">KCTC 52727</strain>
    </source>
</reference>
<dbReference type="NCBIfam" id="TIGR00696">
    <property type="entry name" value="wecG_tagA_cpsF"/>
    <property type="match status" value="1"/>
</dbReference>
<dbReference type="CDD" id="cd06533">
    <property type="entry name" value="Glyco_transf_WecG_TagA"/>
    <property type="match status" value="1"/>
</dbReference>
<keyword evidence="2 3" id="KW-0808">Transferase</keyword>
<name>A0A6M0ISB6_9BACT</name>
<dbReference type="GO" id="GO:0016758">
    <property type="term" value="F:hexosyltransferase activity"/>
    <property type="evidence" value="ECO:0007669"/>
    <property type="project" value="TreeGrafter"/>
</dbReference>
<evidence type="ECO:0000313" key="3">
    <source>
        <dbReference type="EMBL" id="NEU69903.1"/>
    </source>
</evidence>
<dbReference type="PANTHER" id="PTHR34136:SF1">
    <property type="entry name" value="UDP-N-ACETYL-D-MANNOSAMINURONIC ACID TRANSFERASE"/>
    <property type="match status" value="1"/>
</dbReference>
<accession>A0A6M0ISB6</accession>
<dbReference type="Proteomes" id="UP000477386">
    <property type="component" value="Unassembled WGS sequence"/>
</dbReference>
<dbReference type="InterPro" id="IPR004629">
    <property type="entry name" value="WecG_TagA_CpsF"/>
</dbReference>
<dbReference type="AlphaFoldDB" id="A0A6M0ISB6"/>
<comment type="caution">
    <text evidence="3">The sequence shown here is derived from an EMBL/GenBank/DDBJ whole genome shotgun (WGS) entry which is preliminary data.</text>
</comment>
<keyword evidence="4" id="KW-1185">Reference proteome</keyword>
<evidence type="ECO:0000256" key="1">
    <source>
        <dbReference type="ARBA" id="ARBA00022676"/>
    </source>
</evidence>
<protein>
    <submittedName>
        <fullName evidence="3">WecB/TagA/CpsF family glycosyltransferase</fullName>
    </submittedName>
</protein>